<dbReference type="Pfam" id="PF03009">
    <property type="entry name" value="GDPD"/>
    <property type="match status" value="1"/>
</dbReference>
<feature type="domain" description="GP-PDE" evidence="1">
    <location>
        <begin position="376"/>
        <end position="602"/>
    </location>
</feature>
<evidence type="ECO:0000259" key="1">
    <source>
        <dbReference type="PROSITE" id="PS51704"/>
    </source>
</evidence>
<dbReference type="PANTHER" id="PTHR46211">
    <property type="entry name" value="GLYCEROPHOSPHORYL DIESTER PHOSPHODIESTERASE"/>
    <property type="match status" value="1"/>
</dbReference>
<sequence>MASVFPVIGSWWGGNGARVGDGRLIRKGSSSTPFENAAYTVGDRKWTVEITYSADQDAQIVMRANWFQAGKQKTDKQDFITTWNIRGGANAAIKFEFELPTNTYPMWTPSIAVPGTAQDITIHNFNVYETPKPGLIVNLSGGRGSEANGFGTYYLLGGRAKVGDLLVVFYASQFGNTKARPPAGWDFKYTSDAGGRSGYVAVKRCVKEDLDKDIKFNSDSPTEARENFILYSIGGVSNYTIHQWQPNIPALDATKKNLVAVQYHAYSSLREPVWYPPEAQSVITGGKRVTSGPWSLTIGAIANSVETTYGARAYAWVELEESSPAQPKLQVPGVEVVGSGSSNLVFVYQNGEERPATMKAVPRGYKDIGTMMITRGFLVAHRGGSVSWPEASIRAYTNAVMFGAGALEVSCQKTKDGVWFLNHDRTLQRVDKTAPNTPVTEMTWAEIQKYTTIGEPFMTVEEYFAAYGSSHITVLDPKYSAAEWQELKKFFPTDAQGRIIWKFSIDAGWLANQWKSDGWKCWGYSYPDQVTDGRINEWHKPWDYVGMTFDASDEVWRRTIALGKPVWGHICPTRDAYDQAMAKGAIGCMVSGVANIYSESLV</sequence>
<reference evidence="2" key="1">
    <citation type="journal article" date="2021" name="Proc. Natl. Acad. Sci. U.S.A.">
        <title>A Catalog of Tens of Thousands of Viruses from Human Metagenomes Reveals Hidden Associations with Chronic Diseases.</title>
        <authorList>
            <person name="Tisza M.J."/>
            <person name="Buck C.B."/>
        </authorList>
    </citation>
    <scope>NUCLEOTIDE SEQUENCE</scope>
    <source>
        <strain evidence="2">CtSdk10</strain>
    </source>
</reference>
<name>A0A8S5MJX1_9CAUD</name>
<dbReference type="GO" id="GO:0006629">
    <property type="term" value="P:lipid metabolic process"/>
    <property type="evidence" value="ECO:0007669"/>
    <property type="project" value="InterPro"/>
</dbReference>
<dbReference type="SUPFAM" id="SSF51695">
    <property type="entry name" value="PLC-like phosphodiesterases"/>
    <property type="match status" value="1"/>
</dbReference>
<proteinExistence type="predicted"/>
<evidence type="ECO:0000313" key="2">
    <source>
        <dbReference type="EMBL" id="DAD82504.1"/>
    </source>
</evidence>
<dbReference type="EMBL" id="BK014921">
    <property type="protein sequence ID" value="DAD82504.1"/>
    <property type="molecule type" value="Genomic_DNA"/>
</dbReference>
<dbReference type="PANTHER" id="PTHR46211:SF14">
    <property type="entry name" value="GLYCEROPHOSPHODIESTER PHOSPHODIESTERASE"/>
    <property type="match status" value="1"/>
</dbReference>
<dbReference type="InterPro" id="IPR017946">
    <property type="entry name" value="PLC-like_Pdiesterase_TIM-brl"/>
</dbReference>
<accession>A0A8S5MJX1</accession>
<dbReference type="Gene3D" id="3.20.20.190">
    <property type="entry name" value="Phosphatidylinositol (PI) phosphodiesterase"/>
    <property type="match status" value="1"/>
</dbReference>
<organism evidence="2">
    <name type="scientific">Siphoviridae sp. ctSdk10</name>
    <dbReference type="NCBI Taxonomy" id="2826345"/>
    <lineage>
        <taxon>Viruses</taxon>
        <taxon>Duplodnaviria</taxon>
        <taxon>Heunggongvirae</taxon>
        <taxon>Uroviricota</taxon>
        <taxon>Caudoviricetes</taxon>
    </lineage>
</organism>
<dbReference type="InterPro" id="IPR030395">
    <property type="entry name" value="GP_PDE_dom"/>
</dbReference>
<dbReference type="GO" id="GO:0008081">
    <property type="term" value="F:phosphoric diester hydrolase activity"/>
    <property type="evidence" value="ECO:0007669"/>
    <property type="project" value="InterPro"/>
</dbReference>
<dbReference type="PROSITE" id="PS51704">
    <property type="entry name" value="GP_PDE"/>
    <property type="match status" value="1"/>
</dbReference>
<protein>
    <submittedName>
        <fullName evidence="2">Glycerophosphoryl diester phosphodiesterase</fullName>
    </submittedName>
</protein>